<name>A0A438DNW1_VITVI</name>
<organism evidence="2 3">
    <name type="scientific">Vitis vinifera</name>
    <name type="common">Grape</name>
    <dbReference type="NCBI Taxonomy" id="29760"/>
    <lineage>
        <taxon>Eukaryota</taxon>
        <taxon>Viridiplantae</taxon>
        <taxon>Streptophyta</taxon>
        <taxon>Embryophyta</taxon>
        <taxon>Tracheophyta</taxon>
        <taxon>Spermatophyta</taxon>
        <taxon>Magnoliopsida</taxon>
        <taxon>eudicotyledons</taxon>
        <taxon>Gunneridae</taxon>
        <taxon>Pentapetalae</taxon>
        <taxon>rosids</taxon>
        <taxon>Vitales</taxon>
        <taxon>Vitaceae</taxon>
        <taxon>Viteae</taxon>
        <taxon>Vitis</taxon>
    </lineage>
</organism>
<feature type="compositionally biased region" description="Basic and acidic residues" evidence="1">
    <location>
        <begin position="1"/>
        <end position="15"/>
    </location>
</feature>
<evidence type="ECO:0000313" key="2">
    <source>
        <dbReference type="EMBL" id="RVW37145.1"/>
    </source>
</evidence>
<evidence type="ECO:0000256" key="1">
    <source>
        <dbReference type="SAM" id="MobiDB-lite"/>
    </source>
</evidence>
<feature type="region of interest" description="Disordered" evidence="1">
    <location>
        <begin position="1"/>
        <end position="27"/>
    </location>
</feature>
<reference evidence="2 3" key="1">
    <citation type="journal article" date="2018" name="PLoS Genet.">
        <title>Population sequencing reveals clonal diversity and ancestral inbreeding in the grapevine cultivar Chardonnay.</title>
        <authorList>
            <person name="Roach M.J."/>
            <person name="Johnson D.L."/>
            <person name="Bohlmann J."/>
            <person name="van Vuuren H.J."/>
            <person name="Jones S.J."/>
            <person name="Pretorius I.S."/>
            <person name="Schmidt S.A."/>
            <person name="Borneman A.R."/>
        </authorList>
    </citation>
    <scope>NUCLEOTIDE SEQUENCE [LARGE SCALE GENOMIC DNA]</scope>
    <source>
        <strain evidence="3">cv. Chardonnay</strain>
        <tissue evidence="2">Leaf</tissue>
    </source>
</reference>
<protein>
    <submittedName>
        <fullName evidence="2">Uncharacterized protein</fullName>
    </submittedName>
</protein>
<dbReference type="AlphaFoldDB" id="A0A438DNW1"/>
<comment type="caution">
    <text evidence="2">The sequence shown here is derived from an EMBL/GenBank/DDBJ whole genome shotgun (WGS) entry which is preliminary data.</text>
</comment>
<gene>
    <name evidence="2" type="ORF">CK203_111975</name>
</gene>
<proteinExistence type="predicted"/>
<dbReference type="Proteomes" id="UP000288805">
    <property type="component" value="Unassembled WGS sequence"/>
</dbReference>
<accession>A0A438DNW1</accession>
<dbReference type="EMBL" id="QGNW01001546">
    <property type="protein sequence ID" value="RVW37145.1"/>
    <property type="molecule type" value="Genomic_DNA"/>
</dbReference>
<sequence>MRAREIDSDGNVRRAENRRKRKTSSFGVESKTFELEMVERGGTTLTITEK</sequence>
<evidence type="ECO:0000313" key="3">
    <source>
        <dbReference type="Proteomes" id="UP000288805"/>
    </source>
</evidence>